<dbReference type="InterPro" id="IPR043128">
    <property type="entry name" value="Rev_trsase/Diguanyl_cyclase"/>
</dbReference>
<feature type="transmembrane region" description="Helical" evidence="1">
    <location>
        <begin position="56"/>
        <end position="78"/>
    </location>
</feature>
<evidence type="ECO:0000313" key="4">
    <source>
        <dbReference type="Proteomes" id="UP000282311"/>
    </source>
</evidence>
<evidence type="ECO:0000313" key="3">
    <source>
        <dbReference type="EMBL" id="RKN85055.1"/>
    </source>
</evidence>
<feature type="transmembrane region" description="Helical" evidence="1">
    <location>
        <begin position="90"/>
        <end position="108"/>
    </location>
</feature>
<dbReference type="EMBL" id="RBAH01000006">
    <property type="protein sequence ID" value="RKN85055.1"/>
    <property type="molecule type" value="Genomic_DNA"/>
</dbReference>
<comment type="caution">
    <text evidence="3">The sequence shown here is derived from an EMBL/GenBank/DDBJ whole genome shotgun (WGS) entry which is preliminary data.</text>
</comment>
<feature type="transmembrane region" description="Helical" evidence="1">
    <location>
        <begin position="216"/>
        <end position="235"/>
    </location>
</feature>
<dbReference type="InterPro" id="IPR029787">
    <property type="entry name" value="Nucleotide_cyclase"/>
</dbReference>
<dbReference type="PANTHER" id="PTHR45138:SF9">
    <property type="entry name" value="DIGUANYLATE CYCLASE DGCM-RELATED"/>
    <property type="match status" value="1"/>
</dbReference>
<dbReference type="PANTHER" id="PTHR45138">
    <property type="entry name" value="REGULATORY COMPONENTS OF SENSORY TRANSDUCTION SYSTEM"/>
    <property type="match status" value="1"/>
</dbReference>
<keyword evidence="4" id="KW-1185">Reference proteome</keyword>
<feature type="transmembrane region" description="Helical" evidence="1">
    <location>
        <begin position="28"/>
        <end position="49"/>
    </location>
</feature>
<evidence type="ECO:0000256" key="1">
    <source>
        <dbReference type="SAM" id="Phobius"/>
    </source>
</evidence>
<dbReference type="Pfam" id="PF00990">
    <property type="entry name" value="GGDEF"/>
    <property type="match status" value="1"/>
</dbReference>
<dbReference type="InterPro" id="IPR000160">
    <property type="entry name" value="GGDEF_dom"/>
</dbReference>
<dbReference type="CDD" id="cd01949">
    <property type="entry name" value="GGDEF"/>
    <property type="match status" value="1"/>
</dbReference>
<sequence length="404" mass="45716">MAKVESTRTFVEATLNVSELLFGPYARLYGYAGSLVMLTMILVMSVRLFTSRRRKAYLSLTASVLVFLVYYVVMIAGSLFGAQDEARLDLAAQTIHVVAFIMMNRAIYQLYNSTQKRHHLYFYASLLLTLLLALFRIFVPSLFEGAPEQLAELGRIGPDVYLLLLVFICFIFIPAQIGQMRRYQFGLLVFFSIHLSYLINRYMLETPSPVLTFVELYAPLLYYFILFMLFFERIVELMQASMHSAITDGLTGLYNRRYMLSKTNQYIRLGYPVSVLFSDIDNFKKLNDTKGHHAGDEALKAVARIMMEESEEIGFAGRFGGEEMVVLVTDPSIDMGKFSEKVRGRIEAETGVTVSIGYSKTKSREDDVSAEQLIAQADQAMYKAKTTGKNKVVKFTVSLGNAAK</sequence>
<dbReference type="GO" id="GO:0052621">
    <property type="term" value="F:diguanylate cyclase activity"/>
    <property type="evidence" value="ECO:0007669"/>
    <property type="project" value="TreeGrafter"/>
</dbReference>
<name>A0A3B0CGZ2_9BACL</name>
<feature type="domain" description="GGDEF" evidence="2">
    <location>
        <begin position="271"/>
        <end position="397"/>
    </location>
</feature>
<accession>A0A3B0CGZ2</accession>
<dbReference type="InterPro" id="IPR050469">
    <property type="entry name" value="Diguanylate_Cyclase"/>
</dbReference>
<dbReference type="AlphaFoldDB" id="A0A3B0CGZ2"/>
<dbReference type="SUPFAM" id="SSF55073">
    <property type="entry name" value="Nucleotide cyclase"/>
    <property type="match status" value="1"/>
</dbReference>
<proteinExistence type="predicted"/>
<dbReference type="Gene3D" id="3.30.70.270">
    <property type="match status" value="1"/>
</dbReference>
<keyword evidence="1" id="KW-0472">Membrane</keyword>
<evidence type="ECO:0000259" key="2">
    <source>
        <dbReference type="PROSITE" id="PS50887"/>
    </source>
</evidence>
<dbReference type="GO" id="GO:0005886">
    <property type="term" value="C:plasma membrane"/>
    <property type="evidence" value="ECO:0007669"/>
    <property type="project" value="TreeGrafter"/>
</dbReference>
<dbReference type="GO" id="GO:1902201">
    <property type="term" value="P:negative regulation of bacterial-type flagellum-dependent cell motility"/>
    <property type="evidence" value="ECO:0007669"/>
    <property type="project" value="TreeGrafter"/>
</dbReference>
<feature type="transmembrane region" description="Helical" evidence="1">
    <location>
        <begin position="185"/>
        <end position="204"/>
    </location>
</feature>
<dbReference type="SMART" id="SM00267">
    <property type="entry name" value="GGDEF"/>
    <property type="match status" value="1"/>
</dbReference>
<keyword evidence="1" id="KW-1133">Transmembrane helix</keyword>
<protein>
    <submittedName>
        <fullName evidence="3">GGDEF domain-containing protein</fullName>
    </submittedName>
</protein>
<dbReference type="PROSITE" id="PS50887">
    <property type="entry name" value="GGDEF"/>
    <property type="match status" value="1"/>
</dbReference>
<feature type="transmembrane region" description="Helical" evidence="1">
    <location>
        <begin position="159"/>
        <end position="178"/>
    </location>
</feature>
<keyword evidence="1" id="KW-0812">Transmembrane</keyword>
<organism evidence="3 4">
    <name type="scientific">Paenibacillus ginsengarvi</name>
    <dbReference type="NCBI Taxonomy" id="400777"/>
    <lineage>
        <taxon>Bacteria</taxon>
        <taxon>Bacillati</taxon>
        <taxon>Bacillota</taxon>
        <taxon>Bacilli</taxon>
        <taxon>Bacillales</taxon>
        <taxon>Paenibacillaceae</taxon>
        <taxon>Paenibacillus</taxon>
    </lineage>
</organism>
<dbReference type="RefSeq" id="WP_120747260.1">
    <property type="nucleotide sequence ID" value="NZ_RBAH01000006.1"/>
</dbReference>
<dbReference type="Proteomes" id="UP000282311">
    <property type="component" value="Unassembled WGS sequence"/>
</dbReference>
<dbReference type="GO" id="GO:0043709">
    <property type="term" value="P:cell adhesion involved in single-species biofilm formation"/>
    <property type="evidence" value="ECO:0007669"/>
    <property type="project" value="TreeGrafter"/>
</dbReference>
<dbReference type="NCBIfam" id="TIGR00254">
    <property type="entry name" value="GGDEF"/>
    <property type="match status" value="1"/>
</dbReference>
<gene>
    <name evidence="3" type="ORF">D7M11_11090</name>
</gene>
<feature type="transmembrane region" description="Helical" evidence="1">
    <location>
        <begin position="120"/>
        <end position="139"/>
    </location>
</feature>
<reference evidence="3 4" key="1">
    <citation type="journal article" date="2007" name="Int. J. Syst. Evol. Microbiol.">
        <title>Paenibacillus ginsengarvi sp. nov., isolated from soil from ginseng cultivation.</title>
        <authorList>
            <person name="Yoon M.H."/>
            <person name="Ten L.N."/>
            <person name="Im W.T."/>
        </authorList>
    </citation>
    <scope>NUCLEOTIDE SEQUENCE [LARGE SCALE GENOMIC DNA]</scope>
    <source>
        <strain evidence="3 4">KCTC 13059</strain>
    </source>
</reference>